<keyword evidence="5" id="KW-0547">Nucleotide-binding</keyword>
<feature type="coiled-coil region" evidence="9">
    <location>
        <begin position="150"/>
        <end position="198"/>
    </location>
</feature>
<sequence>MNVFKKYLLISKYVLSLSIFIAIYRFHNNNTSSMLALFILMFILLVNDYIRSTKLAINSRHMCFSLLFTICGAAVMKFFISDSGSGIIVYILLPLIEIYELKGMKKRFLFIVHSFSLYIVSFSEIGIPANWDKLTILCRTILFYVAVISIAHFVKKLQIEKNEVDKLNKKLQLANIKLKQYNLEVEELTTAKERARVSQELHDSLGHYLMALTMHLEFAKKICETKPAKVKEIIVKCEDIAKSSISSLREIVDLLKEEREIVDFYGSIRKLINNFHLITDININFNADKNLDNLSPIIKSSIYKTIQEAITNSIKHGKSSEINIKIFNKNENINLIIKNNGIRCDKIIKSNGLNGIDDRVRLLNGFVNYSSSNNLGFSIDICIPIPMEEL</sequence>
<feature type="transmembrane region" description="Helical" evidence="10">
    <location>
        <begin position="86"/>
        <end position="101"/>
    </location>
</feature>
<dbReference type="Gene3D" id="1.20.5.1930">
    <property type="match status" value="1"/>
</dbReference>
<feature type="transmembrane region" description="Helical" evidence="10">
    <location>
        <begin position="32"/>
        <end position="50"/>
    </location>
</feature>
<keyword evidence="6 12" id="KW-0418">Kinase</keyword>
<keyword evidence="4" id="KW-0808">Transferase</keyword>
<evidence type="ECO:0000256" key="10">
    <source>
        <dbReference type="SAM" id="Phobius"/>
    </source>
</evidence>
<organism evidence="12 13">
    <name type="scientific">Clostridium estertheticum</name>
    <dbReference type="NCBI Taxonomy" id="238834"/>
    <lineage>
        <taxon>Bacteria</taxon>
        <taxon>Bacillati</taxon>
        <taxon>Bacillota</taxon>
        <taxon>Clostridia</taxon>
        <taxon>Eubacteriales</taxon>
        <taxon>Clostridiaceae</taxon>
        <taxon>Clostridium</taxon>
    </lineage>
</organism>
<evidence type="ECO:0000256" key="8">
    <source>
        <dbReference type="ARBA" id="ARBA00023012"/>
    </source>
</evidence>
<dbReference type="InterPro" id="IPR036890">
    <property type="entry name" value="HATPase_C_sf"/>
</dbReference>
<dbReference type="GO" id="GO:0000155">
    <property type="term" value="F:phosphorelay sensor kinase activity"/>
    <property type="evidence" value="ECO:0007669"/>
    <property type="project" value="InterPro"/>
</dbReference>
<dbReference type="InterPro" id="IPR050482">
    <property type="entry name" value="Sensor_HK_TwoCompSys"/>
</dbReference>
<comment type="catalytic activity">
    <reaction evidence="1">
        <text>ATP + protein L-histidine = ADP + protein N-phospho-L-histidine.</text>
        <dbReference type="EC" id="2.7.13.3"/>
    </reaction>
</comment>
<keyword evidence="9" id="KW-0175">Coiled coil</keyword>
<evidence type="ECO:0000313" key="12">
    <source>
        <dbReference type="EMBL" id="MPQ63879.1"/>
    </source>
</evidence>
<keyword evidence="8" id="KW-0902">Two-component regulatory system</keyword>
<dbReference type="Gene3D" id="3.30.565.10">
    <property type="entry name" value="Histidine kinase-like ATPase, C-terminal domain"/>
    <property type="match status" value="1"/>
</dbReference>
<dbReference type="AlphaFoldDB" id="A0A5N7ISH1"/>
<name>A0A5N7ISH1_9CLOT</name>
<keyword evidence="10" id="KW-0472">Membrane</keyword>
<evidence type="ECO:0000256" key="3">
    <source>
        <dbReference type="ARBA" id="ARBA00022553"/>
    </source>
</evidence>
<feature type="transmembrane region" description="Helical" evidence="10">
    <location>
        <begin position="7"/>
        <end position="26"/>
    </location>
</feature>
<dbReference type="Pfam" id="PF07730">
    <property type="entry name" value="HisKA_3"/>
    <property type="match status" value="1"/>
</dbReference>
<evidence type="ECO:0000256" key="5">
    <source>
        <dbReference type="ARBA" id="ARBA00022741"/>
    </source>
</evidence>
<feature type="transmembrane region" description="Helical" evidence="10">
    <location>
        <begin position="62"/>
        <end position="80"/>
    </location>
</feature>
<dbReference type="CDD" id="cd16917">
    <property type="entry name" value="HATPase_UhpB-NarQ-NarX-like"/>
    <property type="match status" value="1"/>
</dbReference>
<evidence type="ECO:0000313" key="13">
    <source>
        <dbReference type="Proteomes" id="UP000342249"/>
    </source>
</evidence>
<gene>
    <name evidence="12" type="ORF">E4V82_17420</name>
</gene>
<keyword evidence="10" id="KW-0812">Transmembrane</keyword>
<feature type="transmembrane region" description="Helical" evidence="10">
    <location>
        <begin position="108"/>
        <end position="128"/>
    </location>
</feature>
<dbReference type="GO" id="GO:0046983">
    <property type="term" value="F:protein dimerization activity"/>
    <property type="evidence" value="ECO:0007669"/>
    <property type="project" value="InterPro"/>
</dbReference>
<proteinExistence type="predicted"/>
<evidence type="ECO:0000259" key="11">
    <source>
        <dbReference type="Pfam" id="PF07730"/>
    </source>
</evidence>
<dbReference type="GO" id="GO:0005524">
    <property type="term" value="F:ATP binding"/>
    <property type="evidence" value="ECO:0007669"/>
    <property type="project" value="UniProtKB-KW"/>
</dbReference>
<dbReference type="EC" id="2.7.13.3" evidence="2"/>
<dbReference type="PANTHER" id="PTHR24421">
    <property type="entry name" value="NITRATE/NITRITE SENSOR PROTEIN NARX-RELATED"/>
    <property type="match status" value="1"/>
</dbReference>
<dbReference type="EMBL" id="SPSF01000042">
    <property type="protein sequence ID" value="MPQ63879.1"/>
    <property type="molecule type" value="Genomic_DNA"/>
</dbReference>
<dbReference type="Proteomes" id="UP000342249">
    <property type="component" value="Unassembled WGS sequence"/>
</dbReference>
<feature type="transmembrane region" description="Helical" evidence="10">
    <location>
        <begin position="134"/>
        <end position="154"/>
    </location>
</feature>
<dbReference type="InterPro" id="IPR011712">
    <property type="entry name" value="Sig_transdc_His_kin_sub3_dim/P"/>
</dbReference>
<evidence type="ECO:0000256" key="1">
    <source>
        <dbReference type="ARBA" id="ARBA00000085"/>
    </source>
</evidence>
<dbReference type="PANTHER" id="PTHR24421:SF10">
    <property type="entry name" value="NITRATE_NITRITE SENSOR PROTEIN NARQ"/>
    <property type="match status" value="1"/>
</dbReference>
<comment type="caution">
    <text evidence="12">The sequence shown here is derived from an EMBL/GenBank/DDBJ whole genome shotgun (WGS) entry which is preliminary data.</text>
</comment>
<accession>A0A5N7ISH1</accession>
<feature type="domain" description="Signal transduction histidine kinase subgroup 3 dimerisation and phosphoacceptor" evidence="11">
    <location>
        <begin position="193"/>
        <end position="258"/>
    </location>
</feature>
<dbReference type="SUPFAM" id="SSF55874">
    <property type="entry name" value="ATPase domain of HSP90 chaperone/DNA topoisomerase II/histidine kinase"/>
    <property type="match status" value="1"/>
</dbReference>
<keyword evidence="7" id="KW-0067">ATP-binding</keyword>
<evidence type="ECO:0000256" key="2">
    <source>
        <dbReference type="ARBA" id="ARBA00012438"/>
    </source>
</evidence>
<dbReference type="GO" id="GO:0016020">
    <property type="term" value="C:membrane"/>
    <property type="evidence" value="ECO:0007669"/>
    <property type="project" value="InterPro"/>
</dbReference>
<evidence type="ECO:0000256" key="7">
    <source>
        <dbReference type="ARBA" id="ARBA00022840"/>
    </source>
</evidence>
<evidence type="ECO:0000256" key="9">
    <source>
        <dbReference type="SAM" id="Coils"/>
    </source>
</evidence>
<protein>
    <recommendedName>
        <fullName evidence="2">histidine kinase</fullName>
        <ecNumber evidence="2">2.7.13.3</ecNumber>
    </recommendedName>
</protein>
<keyword evidence="10" id="KW-1133">Transmembrane helix</keyword>
<keyword evidence="3" id="KW-0597">Phosphoprotein</keyword>
<reference evidence="12 13" key="1">
    <citation type="journal article" date="2019" name="Lett. Appl. Microbiol.">
        <title>A case of 'blown pack' spoilage of vacuum-packaged pork likely associated with Clostridium estertheticum in Canada.</title>
        <authorList>
            <person name="Zhang P."/>
            <person name="Ward P."/>
            <person name="McMullen L.M."/>
            <person name="Yang X."/>
        </authorList>
    </citation>
    <scope>NUCLEOTIDE SEQUENCE [LARGE SCALE GENOMIC DNA]</scope>
    <source>
        <strain evidence="12 13">MA19</strain>
    </source>
</reference>
<evidence type="ECO:0000256" key="6">
    <source>
        <dbReference type="ARBA" id="ARBA00022777"/>
    </source>
</evidence>
<evidence type="ECO:0000256" key="4">
    <source>
        <dbReference type="ARBA" id="ARBA00022679"/>
    </source>
</evidence>